<evidence type="ECO:0000313" key="2">
    <source>
        <dbReference type="EMBL" id="KAB2568546.1"/>
    </source>
</evidence>
<comment type="caution">
    <text evidence="2">The sequence shown here is derived from an EMBL/GenBank/DDBJ whole genome shotgun (WGS) entry which is preliminary data.</text>
</comment>
<reference evidence="2 3" key="1">
    <citation type="journal article" date="2019" name="Sci. Rep.">
        <title>A multi-omics analysis of the grapevine pathogen Lasiodiplodia theobromae reveals that temperature affects the expression of virulence- and pathogenicity-related genes.</title>
        <authorList>
            <person name="Felix C."/>
            <person name="Meneses R."/>
            <person name="Goncalves M.F.M."/>
            <person name="Tilleman L."/>
            <person name="Duarte A.S."/>
            <person name="Jorrin-Novo J.V."/>
            <person name="Van de Peer Y."/>
            <person name="Deforce D."/>
            <person name="Van Nieuwerburgh F."/>
            <person name="Esteves A.C."/>
            <person name="Alves A."/>
        </authorList>
    </citation>
    <scope>NUCLEOTIDE SEQUENCE [LARGE SCALE GENOMIC DNA]</scope>
    <source>
        <strain evidence="2 3">LA-SOL3</strain>
    </source>
</reference>
<gene>
    <name evidence="2" type="ORF">DBV05_g12775</name>
</gene>
<name>A0A5N5CT77_9PEZI</name>
<feature type="region of interest" description="Disordered" evidence="1">
    <location>
        <begin position="89"/>
        <end position="165"/>
    </location>
</feature>
<dbReference type="EMBL" id="VCHE01000390">
    <property type="protein sequence ID" value="KAB2568546.1"/>
    <property type="molecule type" value="Genomic_DNA"/>
</dbReference>
<evidence type="ECO:0000313" key="3">
    <source>
        <dbReference type="Proteomes" id="UP000325902"/>
    </source>
</evidence>
<proteinExistence type="predicted"/>
<sequence length="165" mass="18484">MEYREYTIPKEVEESDKRQREDPNYKRPRKLPPRIVFRSVVAKAQQEMAAARGVPLQQNTRHALTRKDKSYTALRITRAKRVEFKEDVANDNGVQAMAIDNDEPANPAASAMDIDNEDDDDTPTNHSRSSSASSTDTIPLTIRATARTLPPTTPLPTRPSLIAPT</sequence>
<dbReference type="Proteomes" id="UP000325902">
    <property type="component" value="Unassembled WGS sequence"/>
</dbReference>
<feature type="non-terminal residue" evidence="2">
    <location>
        <position position="165"/>
    </location>
</feature>
<evidence type="ECO:0000256" key="1">
    <source>
        <dbReference type="SAM" id="MobiDB-lite"/>
    </source>
</evidence>
<feature type="compositionally biased region" description="Basic and acidic residues" evidence="1">
    <location>
        <begin position="1"/>
        <end position="25"/>
    </location>
</feature>
<organism evidence="2 3">
    <name type="scientific">Lasiodiplodia theobromae</name>
    <dbReference type="NCBI Taxonomy" id="45133"/>
    <lineage>
        <taxon>Eukaryota</taxon>
        <taxon>Fungi</taxon>
        <taxon>Dikarya</taxon>
        <taxon>Ascomycota</taxon>
        <taxon>Pezizomycotina</taxon>
        <taxon>Dothideomycetes</taxon>
        <taxon>Dothideomycetes incertae sedis</taxon>
        <taxon>Botryosphaeriales</taxon>
        <taxon>Botryosphaeriaceae</taxon>
        <taxon>Lasiodiplodia</taxon>
    </lineage>
</organism>
<protein>
    <submittedName>
        <fullName evidence="2">Uncharacterized protein</fullName>
    </submittedName>
</protein>
<keyword evidence="3" id="KW-1185">Reference proteome</keyword>
<feature type="region of interest" description="Disordered" evidence="1">
    <location>
        <begin position="1"/>
        <end position="31"/>
    </location>
</feature>
<accession>A0A5N5CT77</accession>
<dbReference type="AlphaFoldDB" id="A0A5N5CT77"/>